<proteinExistence type="predicted"/>
<feature type="compositionally biased region" description="Basic and acidic residues" evidence="1">
    <location>
        <begin position="79"/>
        <end position="98"/>
    </location>
</feature>
<feature type="compositionally biased region" description="Basic and acidic residues" evidence="1">
    <location>
        <begin position="54"/>
        <end position="72"/>
    </location>
</feature>
<dbReference type="EMBL" id="NJET01000011">
    <property type="protein sequence ID" value="PHH66040.1"/>
    <property type="molecule type" value="Genomic_DNA"/>
</dbReference>
<dbReference type="SUPFAM" id="SSF54637">
    <property type="entry name" value="Thioesterase/thiol ester dehydrase-isomerase"/>
    <property type="match status" value="1"/>
</dbReference>
<dbReference type="Gene3D" id="3.10.129.10">
    <property type="entry name" value="Hotdog Thioesterase"/>
    <property type="match status" value="1"/>
</dbReference>
<protein>
    <submittedName>
        <fullName evidence="2">Uncharacterized protein</fullName>
    </submittedName>
</protein>
<dbReference type="InterPro" id="IPR029069">
    <property type="entry name" value="HotDog_dom_sf"/>
</dbReference>
<evidence type="ECO:0000256" key="1">
    <source>
        <dbReference type="SAM" id="MobiDB-lite"/>
    </source>
</evidence>
<feature type="compositionally biased region" description="Basic and acidic residues" evidence="1">
    <location>
        <begin position="28"/>
        <end position="47"/>
    </location>
</feature>
<evidence type="ECO:0000313" key="2">
    <source>
        <dbReference type="EMBL" id="PHH66040.1"/>
    </source>
</evidence>
<dbReference type="STRING" id="1399860.A0A2C5YEY8"/>
<keyword evidence="3" id="KW-1185">Reference proteome</keyword>
<dbReference type="GO" id="GO:0005739">
    <property type="term" value="C:mitochondrion"/>
    <property type="evidence" value="ECO:0007669"/>
    <property type="project" value="TreeGrafter"/>
</dbReference>
<feature type="compositionally biased region" description="Basic and acidic residues" evidence="1">
    <location>
        <begin position="110"/>
        <end position="150"/>
    </location>
</feature>
<sequence length="729" mass="84206">MMTPWRLNVQRALLQQQRWYQGLGPRFTNDRRDKRDGRKPGGKEKRPGKYKNHGRSDFEDKFATSTRGDWKSRTNAYANKEKDGGMAKYIKSDGRDDEGSGFNSRSSGYSDRRPKKDYNDGSSEYKPRRPRKDYNDGSSEYEPRRPKKDYNNGSSEYEPRRPKKDYNDGSSEYEPRRPRKDYNNGSSEYEPRRPRKDYNNDSSEYSPRRPKKDYNKDSSEYSPRRSNRDLHIRSNTYTVPPPDKDYSGRSNDYSTRRTNSLSRYEQSSNERRARRSKWNHDSAPVNDPEQKQKVDNEIEKSLEKLSAWRKQEVEQDRASLAASNEEENGSSKDDEAKTLATERRVEEMQVKLEAWKKKWKQTRADDWLTPRNGRLLDNVLYDLIFNTWTAGDDPKGINKRNKPKRAELHEPSQQGSPTTLLGATAQDAPMPQGYHFVYFPLETPVSKLDPDGADAAHVPPHASPPPEAEPNSREEAADAPSFPRSHWRRLWAGGEITFNNGWQQNLRLDGSKARCVEKIEDVTASPDGRSAYLHLTRNYKGISRQEGWDIEEKRMLAFVPLPESSMRAAEIDSLRLQGSTKAQRQIATPYRVTITPQALHLFQFSALSYNAHAIHYDARYARQVEFYRRPLVHGPLILALVFRMLATAHAKHLGSDSPLSNKQHPLPLGQTGRVRRIKYRNFVPLYVNQALEIVAAPKADEEQVWDVWVLGYSRVVAFKATAYLESFDD</sequence>
<accession>A0A2C5YEY8</accession>
<feature type="compositionally biased region" description="Basic and acidic residues" evidence="1">
    <location>
        <begin position="329"/>
        <end position="342"/>
    </location>
</feature>
<feature type="region of interest" description="Disordered" evidence="1">
    <location>
        <begin position="19"/>
        <end position="342"/>
    </location>
</feature>
<dbReference type="OrthoDB" id="3257538at2759"/>
<feature type="compositionally biased region" description="Polar residues" evidence="1">
    <location>
        <begin position="248"/>
        <end position="267"/>
    </location>
</feature>
<dbReference type="PANTHER" id="PTHR28152">
    <property type="entry name" value="HYDROXYACYL-THIOESTER DEHYDRATASE TYPE 2, MITOCHONDRIAL"/>
    <property type="match status" value="1"/>
</dbReference>
<organism evidence="2 3">
    <name type="scientific">Ophiocordyceps australis</name>
    <dbReference type="NCBI Taxonomy" id="1399860"/>
    <lineage>
        <taxon>Eukaryota</taxon>
        <taxon>Fungi</taxon>
        <taxon>Dikarya</taxon>
        <taxon>Ascomycota</taxon>
        <taxon>Pezizomycotina</taxon>
        <taxon>Sordariomycetes</taxon>
        <taxon>Hypocreomycetidae</taxon>
        <taxon>Hypocreales</taxon>
        <taxon>Ophiocordycipitaceae</taxon>
        <taxon>Ophiocordyceps</taxon>
    </lineage>
</organism>
<dbReference type="PANTHER" id="PTHR28152:SF1">
    <property type="entry name" value="HYDROXYACYL-THIOESTER DEHYDRATASE TYPE 2, MITOCHONDRIAL"/>
    <property type="match status" value="1"/>
</dbReference>
<comment type="caution">
    <text evidence="2">The sequence shown here is derived from an EMBL/GenBank/DDBJ whole genome shotgun (WGS) entry which is preliminary data.</text>
</comment>
<dbReference type="GO" id="GO:0019171">
    <property type="term" value="F:(3R)-hydroxyacyl-[acyl-carrier-protein] dehydratase activity"/>
    <property type="evidence" value="ECO:0007669"/>
    <property type="project" value="TreeGrafter"/>
</dbReference>
<reference evidence="2 3" key="1">
    <citation type="submission" date="2017-06" db="EMBL/GenBank/DDBJ databases">
        <title>Ant-infecting Ophiocordyceps genomes reveal a high diversity of potential behavioral manipulation genes and a possible major role for enterotoxins.</title>
        <authorList>
            <person name="De Bekker C."/>
            <person name="Evans H.C."/>
            <person name="Brachmann A."/>
            <person name="Hughes D.P."/>
        </authorList>
    </citation>
    <scope>NUCLEOTIDE SEQUENCE [LARGE SCALE GENOMIC DNA]</scope>
    <source>
        <strain evidence="2 3">Map64</strain>
    </source>
</reference>
<dbReference type="InterPro" id="IPR052741">
    <property type="entry name" value="Mitochondrial_HTD2"/>
</dbReference>
<feature type="compositionally biased region" description="Polar residues" evidence="1">
    <location>
        <begin position="411"/>
        <end position="421"/>
    </location>
</feature>
<gene>
    <name evidence="2" type="ORF">CDD81_565</name>
</gene>
<feature type="compositionally biased region" description="Basic and acidic residues" evidence="1">
    <location>
        <begin position="288"/>
        <end position="303"/>
    </location>
</feature>
<feature type="compositionally biased region" description="Basic and acidic residues" evidence="1">
    <location>
        <begin position="212"/>
        <end position="232"/>
    </location>
</feature>
<name>A0A2C5YEY8_9HYPO</name>
<dbReference type="Proteomes" id="UP000226192">
    <property type="component" value="Unassembled WGS sequence"/>
</dbReference>
<feature type="compositionally biased region" description="Basic and acidic residues" evidence="1">
    <location>
        <begin position="157"/>
        <end position="182"/>
    </location>
</feature>
<dbReference type="AlphaFoldDB" id="A0A2C5YEY8"/>
<feature type="region of interest" description="Disordered" evidence="1">
    <location>
        <begin position="391"/>
        <end position="426"/>
    </location>
</feature>
<feature type="region of interest" description="Disordered" evidence="1">
    <location>
        <begin position="448"/>
        <end position="482"/>
    </location>
</feature>
<evidence type="ECO:0000313" key="3">
    <source>
        <dbReference type="Proteomes" id="UP000226192"/>
    </source>
</evidence>
<feature type="compositionally biased region" description="Basic and acidic residues" evidence="1">
    <location>
        <begin position="189"/>
        <end position="199"/>
    </location>
</feature>